<dbReference type="KEGG" id="rbg:BG454_03515"/>
<dbReference type="InterPro" id="IPR009492">
    <property type="entry name" value="TniQ"/>
</dbReference>
<feature type="domain" description="TniQ" evidence="1">
    <location>
        <begin position="6"/>
        <end position="140"/>
    </location>
</feature>
<accession>A0A2K8K7W5</accession>
<name>A0A2K8K7W5_9RHOB</name>
<dbReference type="AlphaFoldDB" id="A0A2K8K7W5"/>
<gene>
    <name evidence="2" type="ORF">BG454_03515</name>
</gene>
<proteinExistence type="predicted"/>
<dbReference type="Pfam" id="PF06527">
    <property type="entry name" value="TniQ"/>
    <property type="match status" value="1"/>
</dbReference>
<protein>
    <recommendedName>
        <fullName evidence="1">TniQ domain-containing protein</fullName>
    </recommendedName>
</protein>
<evidence type="ECO:0000259" key="1">
    <source>
        <dbReference type="Pfam" id="PF06527"/>
    </source>
</evidence>
<evidence type="ECO:0000313" key="2">
    <source>
        <dbReference type="EMBL" id="ATX65016.1"/>
    </source>
</evidence>
<dbReference type="Proteomes" id="UP000228948">
    <property type="component" value="Chromosome"/>
</dbReference>
<reference evidence="2 3" key="1">
    <citation type="submission" date="2017-11" db="EMBL/GenBank/DDBJ databases">
        <title>Revised Sequence and Annotation of the Rhodobaca barguzinensis strain alga05 Genome.</title>
        <authorList>
            <person name="Kopejtka K."/>
            <person name="Tomasch J.M."/>
            <person name="Bunk B."/>
            <person name="Koblizek M."/>
        </authorList>
    </citation>
    <scope>NUCLEOTIDE SEQUENCE [LARGE SCALE GENOMIC DNA]</scope>
    <source>
        <strain evidence="3">alga05</strain>
    </source>
</reference>
<dbReference type="STRING" id="441209.GCA_001870665_00451"/>
<evidence type="ECO:0000313" key="3">
    <source>
        <dbReference type="Proteomes" id="UP000228948"/>
    </source>
</evidence>
<organism evidence="2 3">
    <name type="scientific">Roseinatronobacter bogoriensis subsp. barguzinensis</name>
    <dbReference type="NCBI Taxonomy" id="441209"/>
    <lineage>
        <taxon>Bacteria</taxon>
        <taxon>Pseudomonadati</taxon>
        <taxon>Pseudomonadota</taxon>
        <taxon>Alphaproteobacteria</taxon>
        <taxon>Rhodobacterales</taxon>
        <taxon>Paracoccaceae</taxon>
        <taxon>Roseinatronobacter</taxon>
    </lineage>
</organism>
<dbReference type="EMBL" id="CP024899">
    <property type="protein sequence ID" value="ATX65016.1"/>
    <property type="molecule type" value="Genomic_DNA"/>
</dbReference>
<sequence length="619" mass="68659">MSHVKLDFHPDELFISFVSRFARSQGLAGVADLLRDVGVPIGGFHKGNRAPIAKVAGVLNVDPEAALARSFRRVDAQRSELMELSLGERWLIRGQYRVCPACLRADIGPDLSERAALNAYARMAWSFATVRVCPEHRMSLIPPPEAGVAHEFNQSWEPWLSEIIDSELDQPVAGMGLFESFVSRRLEANAQIPGWTGRFPPDALGMLSEFLGTAKLYGPGLRPSDCDPSDLSLAADAGFAVLSDGPEAVEALLLDLRTRPGPPQQRPQGRYGPIYDWLKRSAGAASEFDPIRALLRRHILDTWPFGPGRDILGDPLTERRFHSILTASAEYDLRPAHVANMLRDAKLEGALDMPEFERIYPAEEVNDILDSVSGSLSIRHAETQLGMTRTQLETLLKAGFLRCSLGGKDARPRFSQKDISTFNDRNRAFPPAGLQGVPRSYLTIAEASRRSGKSVVQIYRMIVEGTLKGVFRASDSLLFSEIVIDAQELAALMTADSHDDFLPMYACVKQLALGTAFIRELSAKGYLEVLDVPDKRTHRPKATIRTRQIDDFLARFVSRRRLSHMNRIQVREVQKRVEQAGLVPIEVSADGKEFLFHVGEVLPIPGLNRGLENRVRSPG</sequence>
<keyword evidence="3" id="KW-1185">Reference proteome</keyword>